<reference evidence="4" key="1">
    <citation type="submission" date="2012-12" db="EMBL/GenBank/DDBJ databases">
        <authorList>
            <person name="Hellsten U."/>
            <person name="Grimwood J."/>
            <person name="Chapman J.A."/>
            <person name="Shapiro H."/>
            <person name="Aerts A."/>
            <person name="Otillar R.P."/>
            <person name="Terry A.Y."/>
            <person name="Boore J.L."/>
            <person name="Simakov O."/>
            <person name="Marletaz F."/>
            <person name="Cho S.-J."/>
            <person name="Edsinger-Gonzales E."/>
            <person name="Havlak P."/>
            <person name="Kuo D.-H."/>
            <person name="Larsson T."/>
            <person name="Lv J."/>
            <person name="Arendt D."/>
            <person name="Savage R."/>
            <person name="Osoegawa K."/>
            <person name="de Jong P."/>
            <person name="Lindberg D.R."/>
            <person name="Seaver E.C."/>
            <person name="Weisblat D.A."/>
            <person name="Putnam N.H."/>
            <person name="Grigoriev I.V."/>
            <person name="Rokhsar D.S."/>
        </authorList>
    </citation>
    <scope>NUCLEOTIDE SEQUENCE</scope>
    <source>
        <strain evidence="4">I ESC-2004</strain>
    </source>
</reference>
<reference evidence="3" key="3">
    <citation type="submission" date="2015-06" db="UniProtKB">
        <authorList>
            <consortium name="EnsemblMetazoa"/>
        </authorList>
    </citation>
    <scope>IDENTIFICATION</scope>
</reference>
<dbReference type="EnsemblMetazoa" id="CapteT98575">
    <property type="protein sequence ID" value="CapteP98575"/>
    <property type="gene ID" value="CapteG98575"/>
</dbReference>
<name>R7T7H6_CAPTE</name>
<feature type="domain" description="LicD/FKTN/FKRP nucleotidyltransferase" evidence="1">
    <location>
        <begin position="38"/>
        <end position="101"/>
    </location>
</feature>
<evidence type="ECO:0000313" key="4">
    <source>
        <dbReference type="Proteomes" id="UP000014760"/>
    </source>
</evidence>
<gene>
    <name evidence="2" type="ORF">CAPTEDRAFT_98575</name>
</gene>
<protein>
    <recommendedName>
        <fullName evidence="1">LicD/FKTN/FKRP nucleotidyltransferase domain-containing protein</fullName>
    </recommendedName>
</protein>
<dbReference type="OrthoDB" id="444255at2759"/>
<dbReference type="PANTHER" id="PTHR13627:SF32">
    <property type="entry name" value="AGAP006029-PA"/>
    <property type="match status" value="1"/>
</dbReference>
<dbReference type="GO" id="GO:0009100">
    <property type="term" value="P:glycoprotein metabolic process"/>
    <property type="evidence" value="ECO:0007669"/>
    <property type="project" value="UniProtKB-ARBA"/>
</dbReference>
<organism evidence="2">
    <name type="scientific">Capitella teleta</name>
    <name type="common">Polychaete worm</name>
    <dbReference type="NCBI Taxonomy" id="283909"/>
    <lineage>
        <taxon>Eukaryota</taxon>
        <taxon>Metazoa</taxon>
        <taxon>Spiralia</taxon>
        <taxon>Lophotrochozoa</taxon>
        <taxon>Annelida</taxon>
        <taxon>Polychaeta</taxon>
        <taxon>Sedentaria</taxon>
        <taxon>Scolecida</taxon>
        <taxon>Capitellidae</taxon>
        <taxon>Capitella</taxon>
    </lineage>
</organism>
<dbReference type="Pfam" id="PF04991">
    <property type="entry name" value="LicD"/>
    <property type="match status" value="1"/>
</dbReference>
<keyword evidence="4" id="KW-1185">Reference proteome</keyword>
<dbReference type="AlphaFoldDB" id="R7T7H6"/>
<sequence length="190" mass="22059">MLISKPPKWYHYPAACSHSEAEIDQRLSLAHKIHVLLQANNVNHMLCYGTLWGILRLNDILPWDTDIDFCIWDSDLENIEEAYLHKLFKFEGIRLEYDLRKGSYRATQGDAFADIVIFELSDDFTMLQRLGLSYKFSSGRDSFPSRLIAAPLPTTKLRGREFPIPHGGIEIQKYLYPETWQKEVKPPNCL</sequence>
<dbReference type="HOGENOM" id="CLU_092190_0_0_1"/>
<accession>R7T7H6</accession>
<dbReference type="EMBL" id="AMQN01014773">
    <property type="status" value="NOT_ANNOTATED_CDS"/>
    <property type="molecule type" value="Genomic_DNA"/>
</dbReference>
<dbReference type="EMBL" id="KB311270">
    <property type="protein sequence ID" value="ELT89604.1"/>
    <property type="molecule type" value="Genomic_DNA"/>
</dbReference>
<evidence type="ECO:0000313" key="2">
    <source>
        <dbReference type="EMBL" id="ELT89604.1"/>
    </source>
</evidence>
<dbReference type="Proteomes" id="UP000014760">
    <property type="component" value="Unassembled WGS sequence"/>
</dbReference>
<evidence type="ECO:0000313" key="3">
    <source>
        <dbReference type="EnsemblMetazoa" id="CapteP98575"/>
    </source>
</evidence>
<dbReference type="PANTHER" id="PTHR13627">
    <property type="entry name" value="FUKUTIN RELATED PROTEIN"/>
    <property type="match status" value="1"/>
</dbReference>
<reference evidence="2 4" key="2">
    <citation type="journal article" date="2013" name="Nature">
        <title>Insights into bilaterian evolution from three spiralian genomes.</title>
        <authorList>
            <person name="Simakov O."/>
            <person name="Marletaz F."/>
            <person name="Cho S.J."/>
            <person name="Edsinger-Gonzales E."/>
            <person name="Havlak P."/>
            <person name="Hellsten U."/>
            <person name="Kuo D.H."/>
            <person name="Larsson T."/>
            <person name="Lv J."/>
            <person name="Arendt D."/>
            <person name="Savage R."/>
            <person name="Osoegawa K."/>
            <person name="de Jong P."/>
            <person name="Grimwood J."/>
            <person name="Chapman J.A."/>
            <person name="Shapiro H."/>
            <person name="Aerts A."/>
            <person name="Otillar R.P."/>
            <person name="Terry A.Y."/>
            <person name="Boore J.L."/>
            <person name="Grigoriev I.V."/>
            <person name="Lindberg D.R."/>
            <person name="Seaver E.C."/>
            <person name="Weisblat D.A."/>
            <person name="Putnam N.H."/>
            <person name="Rokhsar D.S."/>
        </authorList>
    </citation>
    <scope>NUCLEOTIDE SEQUENCE</scope>
    <source>
        <strain evidence="2 4">I ESC-2004</strain>
    </source>
</reference>
<dbReference type="InterPro" id="IPR007074">
    <property type="entry name" value="LicD/FKTN/FKRP_NTP_transf"/>
</dbReference>
<proteinExistence type="predicted"/>
<evidence type="ECO:0000259" key="1">
    <source>
        <dbReference type="Pfam" id="PF04991"/>
    </source>
</evidence>
<dbReference type="OMA" id="HTCNMTE"/>
<dbReference type="InterPro" id="IPR052613">
    <property type="entry name" value="LicD_transferase"/>
</dbReference>
<dbReference type="STRING" id="283909.R7T7H6"/>